<accession>A0ABR2HTK5</accession>
<evidence type="ECO:0000313" key="3">
    <source>
        <dbReference type="EMBL" id="KAK8852450.1"/>
    </source>
</evidence>
<evidence type="ECO:0000256" key="1">
    <source>
        <dbReference type="SAM" id="Coils"/>
    </source>
</evidence>
<reference evidence="3 4" key="1">
    <citation type="submission" date="2024-04" db="EMBL/GenBank/DDBJ databases">
        <title>Tritrichomonas musculus Genome.</title>
        <authorList>
            <person name="Alves-Ferreira E."/>
            <person name="Grigg M."/>
            <person name="Lorenzi H."/>
            <person name="Galac M."/>
        </authorList>
    </citation>
    <scope>NUCLEOTIDE SEQUENCE [LARGE SCALE GENOMIC DNA]</scope>
    <source>
        <strain evidence="3 4">EAF2021</strain>
    </source>
</reference>
<comment type="caution">
    <text evidence="3">The sequence shown here is derived from an EMBL/GenBank/DDBJ whole genome shotgun (WGS) entry which is preliminary data.</text>
</comment>
<dbReference type="Proteomes" id="UP001470230">
    <property type="component" value="Unassembled WGS sequence"/>
</dbReference>
<name>A0ABR2HTK5_9EUKA</name>
<protein>
    <submittedName>
        <fullName evidence="3">Uncharacterized protein</fullName>
    </submittedName>
</protein>
<sequence length="147" mass="17230">MQNPSSNPKGETKIEEDDEVDHEQAPASKKHTPVPREPYKPPKSVHKMKVNDDYKEDNVRPFDFQEEIDRIREENEYLKERIAKLETRIAIVEINIEDVNHNAKELRNDVDSSVKYTIELRKIDLAPRKVAKYISEVHDIKKDLANL</sequence>
<evidence type="ECO:0000256" key="2">
    <source>
        <dbReference type="SAM" id="MobiDB-lite"/>
    </source>
</evidence>
<dbReference type="EMBL" id="JAPFFF010000023">
    <property type="protein sequence ID" value="KAK8852450.1"/>
    <property type="molecule type" value="Genomic_DNA"/>
</dbReference>
<keyword evidence="4" id="KW-1185">Reference proteome</keyword>
<feature type="region of interest" description="Disordered" evidence="2">
    <location>
        <begin position="1"/>
        <end position="54"/>
    </location>
</feature>
<proteinExistence type="predicted"/>
<evidence type="ECO:0000313" key="4">
    <source>
        <dbReference type="Proteomes" id="UP001470230"/>
    </source>
</evidence>
<organism evidence="3 4">
    <name type="scientific">Tritrichomonas musculus</name>
    <dbReference type="NCBI Taxonomy" id="1915356"/>
    <lineage>
        <taxon>Eukaryota</taxon>
        <taxon>Metamonada</taxon>
        <taxon>Parabasalia</taxon>
        <taxon>Tritrichomonadida</taxon>
        <taxon>Tritrichomonadidae</taxon>
        <taxon>Tritrichomonas</taxon>
    </lineage>
</organism>
<gene>
    <name evidence="3" type="ORF">M9Y10_017426</name>
</gene>
<feature type="coiled-coil region" evidence="1">
    <location>
        <begin position="68"/>
        <end position="109"/>
    </location>
</feature>
<keyword evidence="1" id="KW-0175">Coiled coil</keyword>